<dbReference type="OrthoDB" id="754456at2759"/>
<dbReference type="Proteomes" id="UP000631114">
    <property type="component" value="Unassembled WGS sequence"/>
</dbReference>
<sequence>MDTNPTKTSPINLNIIHFVEIVGHETPQIISHRSYERSSSSPNIASQRIVSVFRSYEEKNKGRVSVVPYTVVTSYTSMHNDTLVFLGGADDREALAYAERISKHPNIKVTVIRLLKKSCEYNLKKMSAENIFDEETLMDFKLRTTYNKRVTYIYEEVNNGVGVVSVICEMGDKYELIILGRHHDENSPLIIELTDFDKCSELGTIGDIFETSNYGGKATLLLMQQQSK</sequence>
<dbReference type="Pfam" id="PF23259">
    <property type="entry name" value="CHX17_C"/>
    <property type="match status" value="1"/>
</dbReference>
<evidence type="ECO:0000259" key="5">
    <source>
        <dbReference type="Pfam" id="PF23259"/>
    </source>
</evidence>
<dbReference type="InterPro" id="IPR050794">
    <property type="entry name" value="CPA2_transporter"/>
</dbReference>
<evidence type="ECO:0000256" key="1">
    <source>
        <dbReference type="ARBA" id="ARBA00022448"/>
    </source>
</evidence>
<keyword evidence="4" id="KW-0406">Ion transport</keyword>
<dbReference type="EMBL" id="JADFTS010000005">
    <property type="protein sequence ID" value="KAF9605813.1"/>
    <property type="molecule type" value="Genomic_DNA"/>
</dbReference>
<name>A0A835LRU7_9MAGN</name>
<evidence type="ECO:0000256" key="4">
    <source>
        <dbReference type="ARBA" id="ARBA00023065"/>
    </source>
</evidence>
<evidence type="ECO:0000313" key="6">
    <source>
        <dbReference type="EMBL" id="KAF9605813.1"/>
    </source>
</evidence>
<dbReference type="AlphaFoldDB" id="A0A835LRU7"/>
<dbReference type="InterPro" id="IPR057290">
    <property type="entry name" value="CHX17_C"/>
</dbReference>
<protein>
    <recommendedName>
        <fullName evidence="5">Cation/H(+) antiporter C-terminal domain-containing protein</fullName>
    </recommendedName>
</protein>
<proteinExistence type="predicted"/>
<comment type="caution">
    <text evidence="6">The sequence shown here is derived from an EMBL/GenBank/DDBJ whole genome shotgun (WGS) entry which is preliminary data.</text>
</comment>
<keyword evidence="7" id="KW-1185">Reference proteome</keyword>
<evidence type="ECO:0000256" key="3">
    <source>
        <dbReference type="ARBA" id="ARBA00022958"/>
    </source>
</evidence>
<evidence type="ECO:0000256" key="2">
    <source>
        <dbReference type="ARBA" id="ARBA00022538"/>
    </source>
</evidence>
<reference evidence="6 7" key="1">
    <citation type="submission" date="2020-10" db="EMBL/GenBank/DDBJ databases">
        <title>The Coptis chinensis genome and diversification of protoberbering-type alkaloids.</title>
        <authorList>
            <person name="Wang B."/>
            <person name="Shu S."/>
            <person name="Song C."/>
            <person name="Liu Y."/>
        </authorList>
    </citation>
    <scope>NUCLEOTIDE SEQUENCE [LARGE SCALE GENOMIC DNA]</scope>
    <source>
        <strain evidence="6">HL-2020</strain>
        <tissue evidence="6">Leaf</tissue>
    </source>
</reference>
<dbReference type="PANTHER" id="PTHR32468">
    <property type="entry name" value="CATION/H + ANTIPORTER"/>
    <property type="match status" value="1"/>
</dbReference>
<dbReference type="GO" id="GO:0006813">
    <property type="term" value="P:potassium ion transport"/>
    <property type="evidence" value="ECO:0007669"/>
    <property type="project" value="UniProtKB-KW"/>
</dbReference>
<dbReference type="PANTHER" id="PTHR32468:SF164">
    <property type="entry name" value="OS05G0485000 PROTEIN"/>
    <property type="match status" value="1"/>
</dbReference>
<keyword evidence="3" id="KW-0630">Potassium</keyword>
<dbReference type="GO" id="GO:0012505">
    <property type="term" value="C:endomembrane system"/>
    <property type="evidence" value="ECO:0007669"/>
    <property type="project" value="TreeGrafter"/>
</dbReference>
<accession>A0A835LRU7</accession>
<gene>
    <name evidence="6" type="ORF">IFM89_018638</name>
</gene>
<dbReference type="GO" id="GO:0006885">
    <property type="term" value="P:regulation of pH"/>
    <property type="evidence" value="ECO:0007669"/>
    <property type="project" value="TreeGrafter"/>
</dbReference>
<organism evidence="6 7">
    <name type="scientific">Coptis chinensis</name>
    <dbReference type="NCBI Taxonomy" id="261450"/>
    <lineage>
        <taxon>Eukaryota</taxon>
        <taxon>Viridiplantae</taxon>
        <taxon>Streptophyta</taxon>
        <taxon>Embryophyta</taxon>
        <taxon>Tracheophyta</taxon>
        <taxon>Spermatophyta</taxon>
        <taxon>Magnoliopsida</taxon>
        <taxon>Ranunculales</taxon>
        <taxon>Ranunculaceae</taxon>
        <taxon>Coptidoideae</taxon>
        <taxon>Coptis</taxon>
    </lineage>
</organism>
<keyword evidence="1" id="KW-0813">Transport</keyword>
<feature type="domain" description="Cation/H(+) antiporter C-terminal" evidence="5">
    <location>
        <begin position="83"/>
        <end position="226"/>
    </location>
</feature>
<evidence type="ECO:0000313" key="7">
    <source>
        <dbReference type="Proteomes" id="UP000631114"/>
    </source>
</evidence>
<dbReference type="GO" id="GO:0098662">
    <property type="term" value="P:inorganic cation transmembrane transport"/>
    <property type="evidence" value="ECO:0007669"/>
    <property type="project" value="TreeGrafter"/>
</dbReference>
<keyword evidence="2" id="KW-0633">Potassium transport</keyword>